<evidence type="ECO:0000313" key="1">
    <source>
        <dbReference type="EMBL" id="SCM50847.1"/>
    </source>
</evidence>
<sequence>MAEPLSMAAYHDAVIGTLKALPWVADADTYPENTTQLMTPAVYLSVDGWDPKSNTSGQPSVSLSVSLYIVVDRASATITKPDIYICTAAADLTQWIDGQQFGLSYIDGAVFVSAEPDAFDPSMDEYLVWRITFEQGAAFGADPFARGGVPVKGVWLGKVPEVGAAHVADYRKIYEAPDE</sequence>
<reference evidence="1 2" key="1">
    <citation type="submission" date="2016-09" db="EMBL/GenBank/DDBJ databases">
        <authorList>
            <person name="Capua I."/>
            <person name="De Benedictis P."/>
            <person name="Joannis T."/>
            <person name="Lombin L.H."/>
            <person name="Cattoli G."/>
        </authorList>
    </citation>
    <scope>NUCLEOTIDE SEQUENCE [LARGE SCALE GENOMIC DNA]</scope>
    <source>
        <strain evidence="1 2">GB001</strain>
    </source>
</reference>
<evidence type="ECO:0000313" key="2">
    <source>
        <dbReference type="Proteomes" id="UP000094844"/>
    </source>
</evidence>
<dbReference type="Proteomes" id="UP000094844">
    <property type="component" value="Unassembled WGS sequence"/>
</dbReference>
<protein>
    <recommendedName>
        <fullName evidence="3">DUF3168 domain-containing protein</fullName>
    </recommendedName>
</protein>
<dbReference type="RefSeq" id="WP_072307265.1">
    <property type="nucleotide sequence ID" value="NZ_FMIQ01000006.1"/>
</dbReference>
<organism evidence="1 2">
    <name type="scientific">Hafnia alvei</name>
    <dbReference type="NCBI Taxonomy" id="569"/>
    <lineage>
        <taxon>Bacteria</taxon>
        <taxon>Pseudomonadati</taxon>
        <taxon>Pseudomonadota</taxon>
        <taxon>Gammaproteobacteria</taxon>
        <taxon>Enterobacterales</taxon>
        <taxon>Hafniaceae</taxon>
        <taxon>Hafnia</taxon>
    </lineage>
</organism>
<name>A0A1C6YVG2_HAFAL</name>
<dbReference type="OrthoDB" id="6587128at2"/>
<proteinExistence type="predicted"/>
<dbReference type="AlphaFoldDB" id="A0A1C6YVG2"/>
<dbReference type="EMBL" id="FMIQ01000006">
    <property type="protein sequence ID" value="SCM50847.1"/>
    <property type="molecule type" value="Genomic_DNA"/>
</dbReference>
<gene>
    <name evidence="1" type="ORF">BN1044_00295</name>
</gene>
<accession>A0A1C6YVG2</accession>
<evidence type="ECO:0008006" key="3">
    <source>
        <dbReference type="Google" id="ProtNLM"/>
    </source>
</evidence>